<keyword evidence="4" id="KW-0812">Transmembrane</keyword>
<reference evidence="6 7" key="1">
    <citation type="journal article" date="2014" name="Int. J. Syst. Evol. Microbiol.">
        <title>Complete genome sequence of Corynebacterium casei LMG S-19264T (=DSM 44701T), isolated from a smear-ripened cheese.</title>
        <authorList>
            <consortium name="US DOE Joint Genome Institute (JGI-PGF)"/>
            <person name="Walter F."/>
            <person name="Albersmeier A."/>
            <person name="Kalinowski J."/>
            <person name="Ruckert C."/>
        </authorList>
    </citation>
    <scope>NUCLEOTIDE SEQUENCE [LARGE SCALE GENOMIC DNA]</scope>
    <source>
        <strain evidence="6 7">CGMCC 1.15358</strain>
    </source>
</reference>
<accession>A0A916YMY5</accession>
<dbReference type="PROSITE" id="PS50043">
    <property type="entry name" value="HTH_LUXR_2"/>
    <property type="match status" value="1"/>
</dbReference>
<keyword evidence="2" id="KW-0238">DNA-binding</keyword>
<dbReference type="SMART" id="SM00421">
    <property type="entry name" value="HTH_LUXR"/>
    <property type="match status" value="1"/>
</dbReference>
<proteinExistence type="predicted"/>
<dbReference type="PANTHER" id="PTHR44688:SF16">
    <property type="entry name" value="DNA-BINDING TRANSCRIPTIONAL ACTIVATOR DEVR_DOSR"/>
    <property type="match status" value="1"/>
</dbReference>
<evidence type="ECO:0000259" key="5">
    <source>
        <dbReference type="PROSITE" id="PS50043"/>
    </source>
</evidence>
<evidence type="ECO:0000256" key="3">
    <source>
        <dbReference type="ARBA" id="ARBA00023163"/>
    </source>
</evidence>
<keyword evidence="1" id="KW-0805">Transcription regulation</keyword>
<dbReference type="AlphaFoldDB" id="A0A916YMY5"/>
<evidence type="ECO:0000256" key="4">
    <source>
        <dbReference type="SAM" id="Phobius"/>
    </source>
</evidence>
<dbReference type="Pfam" id="PF00196">
    <property type="entry name" value="GerE"/>
    <property type="match status" value="1"/>
</dbReference>
<organism evidence="6 7">
    <name type="scientific">Croceicoccus pelagius</name>
    <dbReference type="NCBI Taxonomy" id="1703341"/>
    <lineage>
        <taxon>Bacteria</taxon>
        <taxon>Pseudomonadati</taxon>
        <taxon>Pseudomonadota</taxon>
        <taxon>Alphaproteobacteria</taxon>
        <taxon>Sphingomonadales</taxon>
        <taxon>Erythrobacteraceae</taxon>
        <taxon>Croceicoccus</taxon>
    </lineage>
</organism>
<dbReference type="SUPFAM" id="SSF46894">
    <property type="entry name" value="C-terminal effector domain of the bipartite response regulators"/>
    <property type="match status" value="1"/>
</dbReference>
<dbReference type="Gene3D" id="1.10.10.10">
    <property type="entry name" value="Winged helix-like DNA-binding domain superfamily/Winged helix DNA-binding domain"/>
    <property type="match status" value="1"/>
</dbReference>
<comment type="caution">
    <text evidence="6">The sequence shown here is derived from an EMBL/GenBank/DDBJ whole genome shotgun (WGS) entry which is preliminary data.</text>
</comment>
<gene>
    <name evidence="6" type="ORF">GCM10010989_28430</name>
</gene>
<keyword evidence="4" id="KW-0472">Membrane</keyword>
<feature type="transmembrane region" description="Helical" evidence="4">
    <location>
        <begin position="102"/>
        <end position="124"/>
    </location>
</feature>
<dbReference type="EMBL" id="BMIO01000011">
    <property type="protein sequence ID" value="GGD52610.1"/>
    <property type="molecule type" value="Genomic_DNA"/>
</dbReference>
<dbReference type="PROSITE" id="PS00622">
    <property type="entry name" value="HTH_LUXR_1"/>
    <property type="match status" value="1"/>
</dbReference>
<keyword evidence="4" id="KW-1133">Transmembrane helix</keyword>
<dbReference type="Pfam" id="PF13211">
    <property type="entry name" value="DUF4019"/>
    <property type="match status" value="1"/>
</dbReference>
<protein>
    <recommendedName>
        <fullName evidence="5">HTH luxR-type domain-containing protein</fullName>
    </recommendedName>
</protein>
<keyword evidence="7" id="KW-1185">Reference proteome</keyword>
<keyword evidence="3" id="KW-0804">Transcription</keyword>
<dbReference type="OrthoDB" id="7193436at2"/>
<dbReference type="InterPro" id="IPR016032">
    <property type="entry name" value="Sig_transdc_resp-reg_C-effctor"/>
</dbReference>
<dbReference type="RefSeq" id="WP_066761323.1">
    <property type="nucleotide sequence ID" value="NZ_BMIO01000011.1"/>
</dbReference>
<dbReference type="GO" id="GO:0003677">
    <property type="term" value="F:DNA binding"/>
    <property type="evidence" value="ECO:0007669"/>
    <property type="project" value="UniProtKB-KW"/>
</dbReference>
<dbReference type="Proteomes" id="UP000598997">
    <property type="component" value="Unassembled WGS sequence"/>
</dbReference>
<dbReference type="CDD" id="cd06170">
    <property type="entry name" value="LuxR_C_like"/>
    <property type="match status" value="1"/>
</dbReference>
<evidence type="ECO:0000313" key="6">
    <source>
        <dbReference type="EMBL" id="GGD52610.1"/>
    </source>
</evidence>
<feature type="domain" description="HTH luxR-type" evidence="5">
    <location>
        <begin position="1"/>
        <end position="66"/>
    </location>
</feature>
<dbReference type="PRINTS" id="PR00038">
    <property type="entry name" value="HTHLUXR"/>
</dbReference>
<dbReference type="GO" id="GO:0006355">
    <property type="term" value="P:regulation of DNA-templated transcription"/>
    <property type="evidence" value="ECO:0007669"/>
    <property type="project" value="InterPro"/>
</dbReference>
<sequence length="253" mass="27358">MTDPTESLTSREKETLRMLLAGHEAKSIASELGLSVHTVNDRLRNARQKLGVTSSREAARILGEAEAQELKNLAPEEIRGATLTAGILEQGHVERRRRGLPLVWLAGGMLIMSLIIALAVLGGVGAGGSAQPEKTEAVPQVASQGEAAARSWLKLTDAAEYEQSWYEAGELFHAGVTAERWAEMAKPVRAPLGDIQSRTLVKATAREKLPNAPDGEYEMLEFASAFANAPSAIETVVMRKEGADWKVVGYFIR</sequence>
<dbReference type="InterPro" id="IPR000792">
    <property type="entry name" value="Tscrpt_reg_LuxR_C"/>
</dbReference>
<name>A0A916YMY5_9SPHN</name>
<dbReference type="InterPro" id="IPR036388">
    <property type="entry name" value="WH-like_DNA-bd_sf"/>
</dbReference>
<dbReference type="PANTHER" id="PTHR44688">
    <property type="entry name" value="DNA-BINDING TRANSCRIPTIONAL ACTIVATOR DEVR_DOSR"/>
    <property type="match status" value="1"/>
</dbReference>
<dbReference type="InterPro" id="IPR025091">
    <property type="entry name" value="DUF4019"/>
</dbReference>
<evidence type="ECO:0000313" key="7">
    <source>
        <dbReference type="Proteomes" id="UP000598997"/>
    </source>
</evidence>
<evidence type="ECO:0000256" key="1">
    <source>
        <dbReference type="ARBA" id="ARBA00023015"/>
    </source>
</evidence>
<evidence type="ECO:0000256" key="2">
    <source>
        <dbReference type="ARBA" id="ARBA00023125"/>
    </source>
</evidence>